<protein>
    <recommendedName>
        <fullName evidence="12">Peptidase S59 domain-containing protein</fullName>
    </recommendedName>
</protein>
<dbReference type="InterPro" id="IPR021967">
    <property type="entry name" value="Nup98_C"/>
</dbReference>
<dbReference type="InterPro" id="IPR007230">
    <property type="entry name" value="Nup98_auto-Pept-S59_dom"/>
</dbReference>
<evidence type="ECO:0000313" key="14">
    <source>
        <dbReference type="Proteomes" id="UP000030706"/>
    </source>
</evidence>
<evidence type="ECO:0000313" key="13">
    <source>
        <dbReference type="EMBL" id="KEQ87488.1"/>
    </source>
</evidence>
<gene>
    <name evidence="13" type="ORF">M438DRAFT_312111</name>
</gene>
<feature type="region of interest" description="Disordered" evidence="11">
    <location>
        <begin position="769"/>
        <end position="793"/>
    </location>
</feature>
<feature type="compositionally biased region" description="Polar residues" evidence="11">
    <location>
        <begin position="871"/>
        <end position="889"/>
    </location>
</feature>
<dbReference type="InterPro" id="IPR036903">
    <property type="entry name" value="Nup98_auto-Pept-S59_dom_sf"/>
</dbReference>
<feature type="compositionally biased region" description="Low complexity" evidence="11">
    <location>
        <begin position="903"/>
        <end position="913"/>
    </location>
</feature>
<organism evidence="13 14">
    <name type="scientific">Aureobasidium pullulans EXF-150</name>
    <dbReference type="NCBI Taxonomy" id="1043002"/>
    <lineage>
        <taxon>Eukaryota</taxon>
        <taxon>Fungi</taxon>
        <taxon>Dikarya</taxon>
        <taxon>Ascomycota</taxon>
        <taxon>Pezizomycotina</taxon>
        <taxon>Dothideomycetes</taxon>
        <taxon>Dothideomycetidae</taxon>
        <taxon>Dothideales</taxon>
        <taxon>Saccotheciaceae</taxon>
        <taxon>Aureobasidium</taxon>
    </lineage>
</organism>
<feature type="compositionally biased region" description="Polar residues" evidence="11">
    <location>
        <begin position="602"/>
        <end position="613"/>
    </location>
</feature>
<dbReference type="Pfam" id="PF12110">
    <property type="entry name" value="Nup96"/>
    <property type="match status" value="1"/>
</dbReference>
<dbReference type="GeneID" id="40744813"/>
<dbReference type="GO" id="GO:0034398">
    <property type="term" value="P:telomere tethering at nuclear periphery"/>
    <property type="evidence" value="ECO:0007669"/>
    <property type="project" value="TreeGrafter"/>
</dbReference>
<evidence type="ECO:0000256" key="9">
    <source>
        <dbReference type="ARBA" id="ARBA00023132"/>
    </source>
</evidence>
<evidence type="ECO:0000256" key="10">
    <source>
        <dbReference type="ARBA" id="ARBA00023242"/>
    </source>
</evidence>
<feature type="region of interest" description="Disordered" evidence="11">
    <location>
        <begin position="1069"/>
        <end position="1207"/>
    </location>
</feature>
<evidence type="ECO:0000256" key="6">
    <source>
        <dbReference type="ARBA" id="ARBA00022816"/>
    </source>
</evidence>
<dbReference type="PANTHER" id="PTHR23198">
    <property type="entry name" value="NUCLEOPORIN"/>
    <property type="match status" value="1"/>
</dbReference>
<dbReference type="GO" id="GO:0051028">
    <property type="term" value="P:mRNA transport"/>
    <property type="evidence" value="ECO:0007669"/>
    <property type="project" value="UniProtKB-KW"/>
</dbReference>
<feature type="compositionally biased region" description="Low complexity" evidence="11">
    <location>
        <begin position="368"/>
        <end position="380"/>
    </location>
</feature>
<feature type="compositionally biased region" description="Acidic residues" evidence="11">
    <location>
        <begin position="1119"/>
        <end position="1130"/>
    </location>
</feature>
<dbReference type="GO" id="GO:0044614">
    <property type="term" value="C:nuclear pore cytoplasmic filaments"/>
    <property type="evidence" value="ECO:0007669"/>
    <property type="project" value="TreeGrafter"/>
</dbReference>
<dbReference type="Pfam" id="PF04096">
    <property type="entry name" value="Nucleoporin2"/>
    <property type="match status" value="1"/>
</dbReference>
<feature type="domain" description="Peptidase S59" evidence="12">
    <location>
        <begin position="925"/>
        <end position="1066"/>
    </location>
</feature>
<dbReference type="SUPFAM" id="SSF82215">
    <property type="entry name" value="C-terminal autoproteolytic domain of nucleoporin nup98"/>
    <property type="match status" value="1"/>
</dbReference>
<feature type="region of interest" description="Disordered" evidence="11">
    <location>
        <begin position="417"/>
        <end position="650"/>
    </location>
</feature>
<evidence type="ECO:0000259" key="12">
    <source>
        <dbReference type="PROSITE" id="PS51434"/>
    </source>
</evidence>
<evidence type="ECO:0000256" key="8">
    <source>
        <dbReference type="ARBA" id="ARBA00023010"/>
    </source>
</evidence>
<feature type="compositionally biased region" description="Low complexity" evidence="11">
    <location>
        <begin position="351"/>
        <end position="360"/>
    </location>
</feature>
<evidence type="ECO:0000256" key="7">
    <source>
        <dbReference type="ARBA" id="ARBA00022927"/>
    </source>
</evidence>
<feature type="compositionally biased region" description="Acidic residues" evidence="11">
    <location>
        <begin position="1071"/>
        <end position="1083"/>
    </location>
</feature>
<dbReference type="FunFam" id="1.10.10.2360:FF:000001">
    <property type="entry name" value="Nuclear pore complex protein Nup98-Nup96"/>
    <property type="match status" value="1"/>
</dbReference>
<dbReference type="PROSITE" id="PS51434">
    <property type="entry name" value="NUP_C"/>
    <property type="match status" value="1"/>
</dbReference>
<dbReference type="InterPro" id="IPR037665">
    <property type="entry name" value="Nucleoporin_S59-like"/>
</dbReference>
<dbReference type="Gene3D" id="1.25.40.690">
    <property type="match status" value="1"/>
</dbReference>
<keyword evidence="10" id="KW-0539">Nucleus</keyword>
<evidence type="ECO:0000256" key="5">
    <source>
        <dbReference type="ARBA" id="ARBA00022813"/>
    </source>
</evidence>
<dbReference type="GO" id="GO:0017056">
    <property type="term" value="F:structural constituent of nuclear pore"/>
    <property type="evidence" value="ECO:0007669"/>
    <property type="project" value="InterPro"/>
</dbReference>
<keyword evidence="6" id="KW-0509">mRNA transport</keyword>
<dbReference type="PANTHER" id="PTHR23198:SF6">
    <property type="entry name" value="NUCLEAR PORE COMPLEX PROTEIN NUP98-NUP96"/>
    <property type="match status" value="1"/>
</dbReference>
<feature type="compositionally biased region" description="Polar residues" evidence="11">
    <location>
        <begin position="833"/>
        <end position="845"/>
    </location>
</feature>
<dbReference type="InterPro" id="IPR025574">
    <property type="entry name" value="Nucleoporin_FG_rpt"/>
</dbReference>
<keyword evidence="8" id="KW-0811">Translocation</keyword>
<keyword evidence="5" id="KW-0068">Autocatalytic cleavage</keyword>
<feature type="compositionally biased region" description="Polar residues" evidence="11">
    <location>
        <begin position="325"/>
        <end position="341"/>
    </location>
</feature>
<keyword evidence="14" id="KW-1185">Reference proteome</keyword>
<feature type="compositionally biased region" description="Low complexity" evidence="11">
    <location>
        <begin position="520"/>
        <end position="542"/>
    </location>
</feature>
<dbReference type="HOGENOM" id="CLU_002330_0_0_1"/>
<dbReference type="OrthoDB" id="3797628at2759"/>
<dbReference type="GO" id="GO:0006606">
    <property type="term" value="P:protein import into nucleus"/>
    <property type="evidence" value="ECO:0007669"/>
    <property type="project" value="TreeGrafter"/>
</dbReference>
<evidence type="ECO:0000256" key="1">
    <source>
        <dbReference type="ARBA" id="ARBA00004567"/>
    </source>
</evidence>
<reference evidence="13 14" key="1">
    <citation type="journal article" date="2014" name="BMC Genomics">
        <title>Genome sequencing of four Aureobasidium pullulans varieties: biotechnological potential, stress tolerance, and description of new species.</title>
        <authorList>
            <person name="Gostin Ar C."/>
            <person name="Ohm R.A."/>
            <person name="Kogej T."/>
            <person name="Sonjak S."/>
            <person name="Turk M."/>
            <person name="Zajc J."/>
            <person name="Zalar P."/>
            <person name="Grube M."/>
            <person name="Sun H."/>
            <person name="Han J."/>
            <person name="Sharma A."/>
            <person name="Chiniquy J."/>
            <person name="Ngan C.Y."/>
            <person name="Lipzen A."/>
            <person name="Barry K."/>
            <person name="Grigoriev I.V."/>
            <person name="Gunde-Cimerman N."/>
        </authorList>
    </citation>
    <scope>NUCLEOTIDE SEQUENCE [LARGE SCALE GENOMIC DNA]</scope>
    <source>
        <strain evidence="13 14">EXF-150</strain>
    </source>
</reference>
<proteinExistence type="inferred from homology"/>
<dbReference type="EMBL" id="KL584976">
    <property type="protein sequence ID" value="KEQ87488.1"/>
    <property type="molecule type" value="Genomic_DNA"/>
</dbReference>
<feature type="compositionally biased region" description="Polar residues" evidence="11">
    <location>
        <begin position="421"/>
        <end position="442"/>
    </location>
</feature>
<feature type="compositionally biased region" description="Low complexity" evidence="11">
    <location>
        <begin position="617"/>
        <end position="628"/>
    </location>
</feature>
<dbReference type="FunFam" id="3.30.1610.10:FF:000003">
    <property type="entry name" value="Nucleoporin SONB, putative"/>
    <property type="match status" value="1"/>
</dbReference>
<dbReference type="STRING" id="1043002.A0A074XPJ8"/>
<feature type="compositionally biased region" description="Gly residues" evidence="11">
    <location>
        <begin position="483"/>
        <end position="496"/>
    </location>
</feature>
<dbReference type="RefSeq" id="XP_029763675.1">
    <property type="nucleotide sequence ID" value="XM_029902507.1"/>
</dbReference>
<sequence>MSFGSGFGGFGSTNNNSNTGFGASGFGGSTTNTGFGGSTTNGFGGQPAAGSSLFGASTNTGGGFGGGFGATNTAATSSPFGAAANKPAFGSAAPATGGGLFGGGATSTPASTGFGGGGFGNTANNSTGFGGANAGGGLFGAAKPATAGFGGTTGNTMFGGAANTQPSTGFGSTTANTTGFGGAASTPGFGAAAPTNNGTASTPFSAFIEKDAAGSANSHYQSITFMQPYQAFSFEELRLADYTAGRKFGNSNGQAGAFGQSTGFGGGFGSNTSGATSSGFGAPANTNTGGGLFGAQPSAPSTGFGAAANTNTNTGFGGGSGLFGQQNKPASTGMFGSTPASTGTTGGGLFGTANNTQSTGTGFGGFGAANNTQQPAQANTGGLFGGAANNTQSKPAFGGFGGTPAASTGFGGTSTGGFGQAANTNTTGGSGLFGQSANNNASPFGGAQQNNAPANNSGGLFGGANAFGQNNQGQQQQQNQTGTTGGLFGGATGGFGQNNQQKPSPFGGAATGTSGGLFGGQTQQNNTGGAGLFGQANNNNQAQGGGLFGAPKPATGGSLFGGAQQQQNTGGGLFGGAQPQQNSGGLFGGQTNQQKPAGGLFGSTNNQPATGGSSMFGGNQNQQQSAGGSLFGGSAQGQNNTNGLFGASNQQQPNLSATLMTNPYGNDQLFSNLGNAAPAVGPLATPLSGAQKPAKRPAALPQFKINPSASLRLITPQKRSNGYGFSYATYGTPGSAQSFTSNGLGSSLLQSGGLSRSLGKSFSTSNLNKSVGSGDSVLAPGAFTPNNRSYTGGSIRRLKIDRNLRTDLFGDNSAVVEPPTKRVSFDEGDRGKTTTNGTFIESPPNSALIRTETDGPEPTSEDLGYSRAERPTTNGASVNGTPSSSSTRGNELAIVPEDGPAISSSSQSNTVSSKDLPRSQADPQIGDYWMSPSMEDLRNMSREQLKSVSGFTVGRHGVGKIEFDPVDLSQIPLDDIVDGIVVLQVRSATVYVSGVNTPPRGTGLNVPSTITLENSWPRAQGGRLPVHERKGSRFDKHIERLRRVQDTEFISYDPSSGVWVFRVPHFTTYGLDDDDESDDEAEYGSDLMNTSQDHTPKGNNNSAAQDMSQASSEEGSVISDEDDESNPDDTFDFKKGPSKILPGSYGAQPIHNDDEMADNDAQDQDEDSSYLEQQGAQSLEDPFGSSGSSNASPVEAVDERMEEEMEYEEMSEQDMVGSFPEPAPAAQAPYNDYGVSFSGSLMPKSILKASTMLNGTPKKNLALAGDWAEQLQRTASPKKQDRQALRERQSVMGAPLVDTAPPLAASIAGKAFSTTMDIMNSLWAPSASVAGNALQASIVGGKGFEWPYQKQSRTEDAFADMNEAERGFHSSFKPRWATDGTLVHTTTGTAPTTSGNMGNSKKPIVSEHKDIRFAKFTSPQDTLTRSLQLQLQQSPSTSTQTSFAAIAESLAQPETPEAQHERAVWRLASILFDPIDTGCADLVKNIPAARVAELESRIRRDALSSFWAQLVHTEAAQHAKDVGTAEEKAIAFLSGNGIEDACAALLEGRDFRLATIVAQLPGNSQSKEMMSRQIESWRSQNMVSEMTEPVRALYELIAGNTCVSEGKTGAAEDRATAFGISQRFGLDWRRSFGLRLWFSSANESLADAVQLYVDDIAAGKETVRPVPYFTEQSLAASWNDVEAQDKEDTLLSLLKLYSRQPSSSAAEVRTLVSNLLSPASVSGSPLNARLAWQLATLLRKKGILTPADLSDATMDQLSLTLSTQLETANELVFAVNVLLHLTNESARERHIRDLLYRRASALYDASTPDSLPTVLTQDFGLPEQWLWHARALYARSMLDDHNAEVTYLLRAGDSAQAHAVLCRSVGPAAIVERDYDSLRELLGLFYDMLPAGSIESWRIGGQVYFDYIHLLDLVHRDDDASRASKKELLDRLTIALPGVLEGRAGKVDLEERVAVGEMAGLVKAEVEKIGREEKGVDRALINRLPIAGGAYAKQGVDLSRAYYRAIVA</sequence>
<comment type="subcellular location">
    <subcellularLocation>
        <location evidence="1">Nucleus</location>
        <location evidence="1">Nuclear pore complex</location>
    </subcellularLocation>
</comment>
<dbReference type="Pfam" id="PF13634">
    <property type="entry name" value="Nucleoporin_FG"/>
    <property type="match status" value="4"/>
</dbReference>
<dbReference type="GO" id="GO:0000973">
    <property type="term" value="P:post-transcriptional tethering of RNA polymerase II gene DNA at nuclear periphery"/>
    <property type="evidence" value="ECO:0007669"/>
    <property type="project" value="TreeGrafter"/>
</dbReference>
<dbReference type="Gene3D" id="1.10.10.2360">
    <property type="match status" value="1"/>
</dbReference>
<feature type="compositionally biased region" description="Polar residues" evidence="11">
    <location>
        <begin position="636"/>
        <end position="650"/>
    </location>
</feature>
<dbReference type="GO" id="GO:0008139">
    <property type="term" value="F:nuclear localization sequence binding"/>
    <property type="evidence" value="ECO:0007669"/>
    <property type="project" value="TreeGrafter"/>
</dbReference>
<dbReference type="Proteomes" id="UP000030706">
    <property type="component" value="Unassembled WGS sequence"/>
</dbReference>
<feature type="compositionally biased region" description="Basic and acidic residues" evidence="11">
    <location>
        <begin position="819"/>
        <end position="832"/>
    </location>
</feature>
<dbReference type="Gene3D" id="3.30.1610.10">
    <property type="entry name" value="Peptidase S59, nucleoporin"/>
    <property type="match status" value="1"/>
</dbReference>
<evidence type="ECO:0000256" key="3">
    <source>
        <dbReference type="ARBA" id="ARBA00022448"/>
    </source>
</evidence>
<dbReference type="GO" id="GO:0006405">
    <property type="term" value="P:RNA export from nucleus"/>
    <property type="evidence" value="ECO:0007669"/>
    <property type="project" value="TreeGrafter"/>
</dbReference>
<evidence type="ECO:0000256" key="4">
    <source>
        <dbReference type="ARBA" id="ARBA00022737"/>
    </source>
</evidence>
<keyword evidence="4" id="KW-0677">Repeat</keyword>
<feature type="compositionally biased region" description="Low complexity" evidence="11">
    <location>
        <begin position="445"/>
        <end position="482"/>
    </location>
</feature>
<name>A0A074XPJ8_AURPU</name>
<feature type="compositionally biased region" description="Polar residues" evidence="11">
    <location>
        <begin position="578"/>
        <end position="595"/>
    </location>
</feature>
<evidence type="ECO:0000256" key="11">
    <source>
        <dbReference type="SAM" id="MobiDB-lite"/>
    </source>
</evidence>
<keyword evidence="7" id="KW-0653">Protein transport</keyword>
<feature type="compositionally biased region" description="Gly residues" evidence="11">
    <location>
        <begin position="509"/>
        <end position="519"/>
    </location>
</feature>
<feature type="compositionally biased region" description="Acidic residues" evidence="11">
    <location>
        <begin position="1155"/>
        <end position="1169"/>
    </location>
</feature>
<accession>A0A074XPJ8</accession>
<dbReference type="GO" id="GO:0003723">
    <property type="term" value="F:RNA binding"/>
    <property type="evidence" value="ECO:0007669"/>
    <property type="project" value="TreeGrafter"/>
</dbReference>
<feature type="region of interest" description="Disordered" evidence="11">
    <location>
        <begin position="811"/>
        <end position="928"/>
    </location>
</feature>
<keyword evidence="9" id="KW-0906">Nuclear pore complex</keyword>
<keyword evidence="3" id="KW-0813">Transport</keyword>
<feature type="compositionally biased region" description="Polar residues" evidence="11">
    <location>
        <begin position="1087"/>
        <end position="1114"/>
    </location>
</feature>
<feature type="region of interest" description="Disordered" evidence="11">
    <location>
        <begin position="317"/>
        <end position="389"/>
    </location>
</feature>
<evidence type="ECO:0000256" key="2">
    <source>
        <dbReference type="ARBA" id="ARBA00008926"/>
    </source>
</evidence>
<comment type="similarity">
    <text evidence="2">Belongs to the nucleoporin GLFG family.</text>
</comment>